<proteinExistence type="predicted"/>
<dbReference type="PANTHER" id="PTHR30627:SF24">
    <property type="entry name" value="PENICILLIN-BINDING PROTEIN 4B"/>
    <property type="match status" value="1"/>
</dbReference>
<comment type="caution">
    <text evidence="2">The sequence shown here is derived from an EMBL/GenBank/DDBJ whole genome shotgun (WGS) entry which is preliminary data.</text>
</comment>
<evidence type="ECO:0000259" key="1">
    <source>
        <dbReference type="Pfam" id="PF00905"/>
    </source>
</evidence>
<sequence length="532" mass="56217">MSVRRIAVLYAGLLLGFVVVACRLYLTAGNSAYAARAADQSQVTLTLPANRGNFYDCEGLLLTGIQEDYYALCLPGEGSYTRLYDIASAEGQARLYEKRNSAAPFLLRVGRDVSDLGVYTLTEPRRYCTIPLCQHLIGYLDGEGRGVAGLEAALDELLAGDGSRDTLQCAVTGQGRLVEGTAPVYTQAETTGTGVQLTISRAIQRGVEAVAGQTMTTGCILVLDVATAQVRASVSLPGYDPENISASLDAENSPLLDRTLCAYAVGSVFKPVLAAAALEQGKTDLVIQCPGYTVLDGQVYRCASGTAHGETDLAAALEKSCNGYFIQLGQMLGADSVREMAAQLGFGQAVYLAGSLRAAAGVLPEMEALASSGQLANFSFGQGQLLATPVQIAGMMNAIAADGVYRTPSFLLGTVRESDGARLEAAAAPAERQVFSAQTAQTLRTLLQGVVEQGTGHDAAPLYETAGGKTGTAQTGQFEDGQEKMNLWFAGFYPADDPQYTIVVLQDGQNDPEYSSAKIFSQVCEVLYLLRR</sequence>
<keyword evidence="3" id="KW-1185">Reference proteome</keyword>
<dbReference type="RefSeq" id="WP_238316863.1">
    <property type="nucleotide sequence ID" value="NZ_BQKV01000039.1"/>
</dbReference>
<dbReference type="SUPFAM" id="SSF56519">
    <property type="entry name" value="Penicillin binding protein dimerisation domain"/>
    <property type="match status" value="1"/>
</dbReference>
<dbReference type="InterPro" id="IPR001460">
    <property type="entry name" value="PCN-bd_Tpept"/>
</dbReference>
<dbReference type="Pfam" id="PF00905">
    <property type="entry name" value="Transpeptidase"/>
    <property type="match status" value="1"/>
</dbReference>
<feature type="domain" description="Penicillin-binding protein transpeptidase" evidence="1">
    <location>
        <begin position="218"/>
        <end position="523"/>
    </location>
</feature>
<dbReference type="EMBL" id="BQKV01000039">
    <property type="protein sequence ID" value="GJN64670.1"/>
    <property type="molecule type" value="Genomic_DNA"/>
</dbReference>
<dbReference type="InterPro" id="IPR036138">
    <property type="entry name" value="PBP_dimer_sf"/>
</dbReference>
<dbReference type="InterPro" id="IPR050515">
    <property type="entry name" value="Beta-lactam/transpept"/>
</dbReference>
<dbReference type="PANTHER" id="PTHR30627">
    <property type="entry name" value="PEPTIDOGLYCAN D,D-TRANSPEPTIDASE"/>
    <property type="match status" value="1"/>
</dbReference>
<gene>
    <name evidence="2" type="ORF">JCM17207_12950</name>
</gene>
<dbReference type="AlphaFoldDB" id="A0AA37IYL5"/>
<accession>A0AA37IYL5</accession>
<dbReference type="InterPro" id="IPR012338">
    <property type="entry name" value="Beta-lactam/transpept-like"/>
</dbReference>
<dbReference type="GO" id="GO:0008658">
    <property type="term" value="F:penicillin binding"/>
    <property type="evidence" value="ECO:0007669"/>
    <property type="project" value="InterPro"/>
</dbReference>
<evidence type="ECO:0000313" key="2">
    <source>
        <dbReference type="EMBL" id="GJN64670.1"/>
    </source>
</evidence>
<dbReference type="GO" id="GO:0005886">
    <property type="term" value="C:plasma membrane"/>
    <property type="evidence" value="ECO:0007669"/>
    <property type="project" value="TreeGrafter"/>
</dbReference>
<organism evidence="2 3">
    <name type="scientific">Faecalibacterium gallinarum</name>
    <dbReference type="NCBI Taxonomy" id="2903556"/>
    <lineage>
        <taxon>Bacteria</taxon>
        <taxon>Bacillati</taxon>
        <taxon>Bacillota</taxon>
        <taxon>Clostridia</taxon>
        <taxon>Eubacteriales</taxon>
        <taxon>Oscillospiraceae</taxon>
        <taxon>Faecalibacterium</taxon>
    </lineage>
</organism>
<dbReference type="GO" id="GO:0071555">
    <property type="term" value="P:cell wall organization"/>
    <property type="evidence" value="ECO:0007669"/>
    <property type="project" value="TreeGrafter"/>
</dbReference>
<name>A0AA37IYL5_9FIRM</name>
<dbReference type="Gene3D" id="3.90.1310.10">
    <property type="entry name" value="Penicillin-binding protein 2a (Domain 2)"/>
    <property type="match status" value="1"/>
</dbReference>
<dbReference type="PROSITE" id="PS51257">
    <property type="entry name" value="PROKAR_LIPOPROTEIN"/>
    <property type="match status" value="1"/>
</dbReference>
<dbReference type="Gene3D" id="3.40.710.10">
    <property type="entry name" value="DD-peptidase/beta-lactamase superfamily"/>
    <property type="match status" value="1"/>
</dbReference>
<evidence type="ECO:0000313" key="3">
    <source>
        <dbReference type="Proteomes" id="UP001055185"/>
    </source>
</evidence>
<dbReference type="SUPFAM" id="SSF56601">
    <property type="entry name" value="beta-lactamase/transpeptidase-like"/>
    <property type="match status" value="1"/>
</dbReference>
<dbReference type="GO" id="GO:0071972">
    <property type="term" value="F:peptidoglycan L,D-transpeptidase activity"/>
    <property type="evidence" value="ECO:0007669"/>
    <property type="project" value="TreeGrafter"/>
</dbReference>
<dbReference type="Proteomes" id="UP001055185">
    <property type="component" value="Unassembled WGS sequence"/>
</dbReference>
<protein>
    <recommendedName>
        <fullName evidence="1">Penicillin-binding protein transpeptidase domain-containing protein</fullName>
    </recommendedName>
</protein>
<reference evidence="2" key="1">
    <citation type="journal article" date="2022" name="Int. J. Syst. Evol. Microbiol.">
        <title>Genome-based, phenotypic and chemotaxonomic classification of Faecalibacterium strains: proposal of three novel species Faecalibacterium duncaniae sp. nov., Faecalibacterium hattorii sp. nov. and Faecalibacterium gallinarum sp. nov. .</title>
        <authorList>
            <person name="Sakamoto M."/>
            <person name="Sakurai N."/>
            <person name="Tanno H."/>
            <person name="Iino T."/>
            <person name="Ohkuma M."/>
            <person name="Endo A."/>
        </authorList>
    </citation>
    <scope>NUCLEOTIDE SEQUENCE</scope>
    <source>
        <strain evidence="2">JCM 17207</strain>
    </source>
</reference>